<organism evidence="12 13">
    <name type="scientific">Coxiella burnetii (strain Dugway 5J108-111)</name>
    <dbReference type="NCBI Taxonomy" id="434922"/>
    <lineage>
        <taxon>Bacteria</taxon>
        <taxon>Pseudomonadati</taxon>
        <taxon>Pseudomonadota</taxon>
        <taxon>Gammaproteobacteria</taxon>
        <taxon>Legionellales</taxon>
        <taxon>Coxiellaceae</taxon>
        <taxon>Coxiella</taxon>
    </lineage>
</organism>
<evidence type="ECO:0000259" key="11">
    <source>
        <dbReference type="PROSITE" id="PS51278"/>
    </source>
</evidence>
<evidence type="ECO:0000256" key="5">
    <source>
        <dbReference type="ARBA" id="ARBA00022840"/>
    </source>
</evidence>
<dbReference type="InterPro" id="IPR033738">
    <property type="entry name" value="AsnB_N"/>
</dbReference>
<dbReference type="PIRSF" id="PIRSF001589">
    <property type="entry name" value="Asn_synthetase_glu-h"/>
    <property type="match status" value="1"/>
</dbReference>
<keyword evidence="8" id="KW-0028">Amino-acid biosynthesis</keyword>
<dbReference type="GO" id="GO:0004066">
    <property type="term" value="F:asparagine synthase (glutamine-hydrolyzing) activity"/>
    <property type="evidence" value="ECO:0007669"/>
    <property type="project" value="UniProtKB-EC"/>
</dbReference>
<evidence type="ECO:0000256" key="6">
    <source>
        <dbReference type="ARBA" id="ARBA00022962"/>
    </source>
</evidence>
<dbReference type="PROSITE" id="PS51278">
    <property type="entry name" value="GATASE_TYPE_2"/>
    <property type="match status" value="1"/>
</dbReference>
<reference evidence="12 13" key="1">
    <citation type="journal article" date="2009" name="Infect. Immun.">
        <title>Comparative genomics reveal extensive transposon-mediated genomic plasticity and diversity among potential effector proteins within the genus Coxiella.</title>
        <authorList>
            <person name="Beare P.A."/>
            <person name="Unsworth N."/>
            <person name="Andoh M."/>
            <person name="Voth D.E."/>
            <person name="Omsland A."/>
            <person name="Gilk S.D."/>
            <person name="Williams K.P."/>
            <person name="Sobral B.W."/>
            <person name="Kupko J.J.III."/>
            <person name="Porcella S.F."/>
            <person name="Samuel J.E."/>
            <person name="Heinzen R.A."/>
        </authorList>
    </citation>
    <scope>NUCLEOTIDE SEQUENCE [LARGE SCALE GENOMIC DNA]</scope>
    <source>
        <strain evidence="12 13">Dugway 5J108-111</strain>
    </source>
</reference>
<feature type="site" description="Important for beta-aspartyl-AMP intermediate formation" evidence="10">
    <location>
        <position position="375"/>
    </location>
</feature>
<dbReference type="Pfam" id="PF00733">
    <property type="entry name" value="Asn_synthase"/>
    <property type="match status" value="1"/>
</dbReference>
<evidence type="ECO:0000256" key="7">
    <source>
        <dbReference type="ARBA" id="ARBA00048741"/>
    </source>
</evidence>
<dbReference type="HOGENOM" id="CLU_014658_3_1_6"/>
<dbReference type="GO" id="GO:0005524">
    <property type="term" value="F:ATP binding"/>
    <property type="evidence" value="ECO:0007669"/>
    <property type="project" value="UniProtKB-KW"/>
</dbReference>
<dbReference type="Gene3D" id="3.40.50.620">
    <property type="entry name" value="HUPs"/>
    <property type="match status" value="1"/>
</dbReference>
<keyword evidence="5 9" id="KW-0067">ATP-binding</keyword>
<dbReference type="NCBIfam" id="TIGR01536">
    <property type="entry name" value="asn_synth_AEB"/>
    <property type="match status" value="1"/>
</dbReference>
<evidence type="ECO:0000256" key="9">
    <source>
        <dbReference type="PIRSR" id="PIRSR001589-2"/>
    </source>
</evidence>
<comment type="catalytic activity">
    <reaction evidence="7">
        <text>L-aspartate + L-glutamine + ATP + H2O = L-asparagine + L-glutamate + AMP + diphosphate + H(+)</text>
        <dbReference type="Rhea" id="RHEA:12228"/>
        <dbReference type="ChEBI" id="CHEBI:15377"/>
        <dbReference type="ChEBI" id="CHEBI:15378"/>
        <dbReference type="ChEBI" id="CHEBI:29985"/>
        <dbReference type="ChEBI" id="CHEBI:29991"/>
        <dbReference type="ChEBI" id="CHEBI:30616"/>
        <dbReference type="ChEBI" id="CHEBI:33019"/>
        <dbReference type="ChEBI" id="CHEBI:58048"/>
        <dbReference type="ChEBI" id="CHEBI:58359"/>
        <dbReference type="ChEBI" id="CHEBI:456215"/>
        <dbReference type="EC" id="6.3.5.4"/>
    </reaction>
</comment>
<name>A9KFJ4_COXBN</name>
<evidence type="ECO:0000313" key="13">
    <source>
        <dbReference type="Proteomes" id="UP000008555"/>
    </source>
</evidence>
<feature type="binding site" evidence="9">
    <location>
        <begin position="373"/>
        <end position="374"/>
    </location>
    <ligand>
        <name>ATP</name>
        <dbReference type="ChEBI" id="CHEBI:30616"/>
    </ligand>
</feature>
<dbReference type="InterPro" id="IPR006426">
    <property type="entry name" value="Asn_synth_AEB"/>
</dbReference>
<dbReference type="InterPro" id="IPR051786">
    <property type="entry name" value="ASN_synthetase/amidase"/>
</dbReference>
<evidence type="ECO:0000313" key="12">
    <source>
        <dbReference type="EMBL" id="ABS77651.1"/>
    </source>
</evidence>
<dbReference type="EC" id="6.3.5.4" evidence="3"/>
<dbReference type="GO" id="GO:0006529">
    <property type="term" value="P:asparagine biosynthetic process"/>
    <property type="evidence" value="ECO:0007669"/>
    <property type="project" value="UniProtKB-KW"/>
</dbReference>
<dbReference type="InterPro" id="IPR001962">
    <property type="entry name" value="Asn_synthase"/>
</dbReference>
<dbReference type="EMBL" id="CP000733">
    <property type="protein sequence ID" value="ABS77651.1"/>
    <property type="molecule type" value="Genomic_DNA"/>
</dbReference>
<feature type="binding site" evidence="9">
    <location>
        <position position="300"/>
    </location>
    <ligand>
        <name>ATP</name>
        <dbReference type="ChEBI" id="CHEBI:30616"/>
    </ligand>
</feature>
<sequence length="637" mass="73514">MCGIVGFWDFRRSWKKEQYQKVAAKMADQITSRGPDSSGVWCDEKTGLAFGHRRLAVIDLSTAGHQPMLSHSGNTAIIYNGEIYNAPFIRRELENAGIYCCGHSDTEVLLEACELWGVKSAVKKMNGMFAFAYWNKLEKKLYLGRDRLGIKPLFWSLKNNIFYFSSQLKALAAHPVWNVEIDRTALTSYFRFNYIPAPLSIYKGVYKLKPGTILTIDPNQKIIEETFWSLETVCQKNINKKKIDDNEVLEKTETLLRDAVKCRMYSDVPLGAFLSGGIDSSAVVALMQAQSTNRIKTFSIGFYEKEYNEASYAKEVAQHLKTDHHELYLHVDEAARLIPQIPEWYDEPFADSSQIPTYLVSQLARQHVTVSLSGDGGDELFAGYNRYLLAENLWSKLVRFPLWMRQSGSKTINFFSPSAWDKFANVIPRKLRPSSVGDKAHKLAALLTQSSEDLYKGLVSLWERPAELVIDGSDISLWPGPLPDLNFTERMQYIDTLTYLPDDILTKVDRASMAVSLEARIPLLDYRLVEYIWSLPMRFKLQRGETKWLLRRVLGKYVPEKLFTRPKMGFGVPIDHWLRGQLREWAEDLLSVPKLEKDGLLHSSLIRQRWQEHLSGKRNWQYSLWSVLMFQLWRERW</sequence>
<accession>A9KFJ4</accession>
<dbReference type="InterPro" id="IPR029055">
    <property type="entry name" value="Ntn_hydrolases_N"/>
</dbReference>
<dbReference type="Gene3D" id="3.60.20.10">
    <property type="entry name" value="Glutamine Phosphoribosylpyrophosphate, subunit 1, domain 1"/>
    <property type="match status" value="1"/>
</dbReference>
<dbReference type="PANTHER" id="PTHR43284">
    <property type="entry name" value="ASPARAGINE SYNTHETASE (GLUTAMINE-HYDROLYZING)"/>
    <property type="match status" value="1"/>
</dbReference>
<comment type="pathway">
    <text evidence="1">Amino-acid biosynthesis; L-asparagine biosynthesis; L-asparagine from L-aspartate (L-Gln route): step 1/1.</text>
</comment>
<dbReference type="PANTHER" id="PTHR43284:SF1">
    <property type="entry name" value="ASPARAGINE SYNTHETASE"/>
    <property type="match status" value="1"/>
</dbReference>
<dbReference type="CDD" id="cd00712">
    <property type="entry name" value="AsnB"/>
    <property type="match status" value="1"/>
</dbReference>
<evidence type="ECO:0000256" key="4">
    <source>
        <dbReference type="ARBA" id="ARBA00022741"/>
    </source>
</evidence>
<dbReference type="Proteomes" id="UP000008555">
    <property type="component" value="Chromosome"/>
</dbReference>
<dbReference type="InterPro" id="IPR014729">
    <property type="entry name" value="Rossmann-like_a/b/a_fold"/>
</dbReference>
<feature type="binding site" evidence="9">
    <location>
        <position position="105"/>
    </location>
    <ligand>
        <name>L-glutamine</name>
        <dbReference type="ChEBI" id="CHEBI:58359"/>
    </ligand>
</feature>
<protein>
    <recommendedName>
        <fullName evidence="3">asparagine synthase (glutamine-hydrolyzing)</fullName>
        <ecNumber evidence="3">6.3.5.4</ecNumber>
    </recommendedName>
</protein>
<dbReference type="CDD" id="cd01991">
    <property type="entry name" value="Asn_synthase_B_C"/>
    <property type="match status" value="1"/>
</dbReference>
<keyword evidence="6 8" id="KW-0315">Glutamine amidotransferase</keyword>
<evidence type="ECO:0000256" key="10">
    <source>
        <dbReference type="PIRSR" id="PIRSR001589-3"/>
    </source>
</evidence>
<dbReference type="InterPro" id="IPR017932">
    <property type="entry name" value="GATase_2_dom"/>
</dbReference>
<feature type="active site" description="For GATase activity" evidence="8">
    <location>
        <position position="2"/>
    </location>
</feature>
<evidence type="ECO:0000256" key="3">
    <source>
        <dbReference type="ARBA" id="ARBA00012737"/>
    </source>
</evidence>
<evidence type="ECO:0000256" key="8">
    <source>
        <dbReference type="PIRSR" id="PIRSR001589-1"/>
    </source>
</evidence>
<dbReference type="KEGG" id="cbd:CBUD_0905"/>
<comment type="similarity">
    <text evidence="2">Belongs to the asparagine synthetase family.</text>
</comment>
<dbReference type="SUPFAM" id="SSF52402">
    <property type="entry name" value="Adenine nucleotide alpha hydrolases-like"/>
    <property type="match status" value="1"/>
</dbReference>
<feature type="domain" description="Glutamine amidotransferase type-2" evidence="11">
    <location>
        <begin position="2"/>
        <end position="219"/>
    </location>
</feature>
<keyword evidence="4 9" id="KW-0547">Nucleotide-binding</keyword>
<gene>
    <name evidence="12" type="primary">asnB1</name>
    <name evidence="12" type="ordered locus">CBUD_0905</name>
</gene>
<dbReference type="SUPFAM" id="SSF56235">
    <property type="entry name" value="N-terminal nucleophile aminohydrolases (Ntn hydrolases)"/>
    <property type="match status" value="1"/>
</dbReference>
<dbReference type="RefSeq" id="WP_011996821.1">
    <property type="nucleotide sequence ID" value="NC_009727.1"/>
</dbReference>
<dbReference type="AlphaFoldDB" id="A9KFJ4"/>
<dbReference type="Pfam" id="PF13537">
    <property type="entry name" value="GATase_7"/>
    <property type="match status" value="1"/>
</dbReference>
<dbReference type="GO" id="GO:0005829">
    <property type="term" value="C:cytosol"/>
    <property type="evidence" value="ECO:0007669"/>
    <property type="project" value="TreeGrafter"/>
</dbReference>
<evidence type="ECO:0000256" key="1">
    <source>
        <dbReference type="ARBA" id="ARBA00005187"/>
    </source>
</evidence>
<proteinExistence type="inferred from homology"/>
<evidence type="ECO:0000256" key="2">
    <source>
        <dbReference type="ARBA" id="ARBA00005752"/>
    </source>
</evidence>
<keyword evidence="8" id="KW-0061">Asparagine biosynthesis</keyword>